<dbReference type="AlphaFoldDB" id="D8R5A2"/>
<evidence type="ECO:0000313" key="2">
    <source>
        <dbReference type="EMBL" id="EFJ32450.1"/>
    </source>
</evidence>
<organism evidence="3">
    <name type="scientific">Selaginella moellendorffii</name>
    <name type="common">Spikemoss</name>
    <dbReference type="NCBI Taxonomy" id="88036"/>
    <lineage>
        <taxon>Eukaryota</taxon>
        <taxon>Viridiplantae</taxon>
        <taxon>Streptophyta</taxon>
        <taxon>Embryophyta</taxon>
        <taxon>Tracheophyta</taxon>
        <taxon>Lycopodiopsida</taxon>
        <taxon>Selaginellales</taxon>
        <taxon>Selaginellaceae</taxon>
        <taxon>Selaginella</taxon>
    </lineage>
</organism>
<dbReference type="KEGG" id="smo:SELMODRAFT_86234"/>
<keyword evidence="1" id="KW-0812">Transmembrane</keyword>
<keyword evidence="1" id="KW-1133">Transmembrane helix</keyword>
<proteinExistence type="predicted"/>
<protein>
    <submittedName>
        <fullName evidence="2">Uncharacterized protein</fullName>
    </submittedName>
</protein>
<name>D8R5A2_SELML</name>
<feature type="transmembrane region" description="Helical" evidence="1">
    <location>
        <begin position="151"/>
        <end position="177"/>
    </location>
</feature>
<keyword evidence="3" id="KW-1185">Reference proteome</keyword>
<evidence type="ECO:0000256" key="1">
    <source>
        <dbReference type="SAM" id="Phobius"/>
    </source>
</evidence>
<reference evidence="2 3" key="1">
    <citation type="journal article" date="2011" name="Science">
        <title>The Selaginella genome identifies genetic changes associated with the evolution of vascular plants.</title>
        <authorList>
            <person name="Banks J.A."/>
            <person name="Nishiyama T."/>
            <person name="Hasebe M."/>
            <person name="Bowman J.L."/>
            <person name="Gribskov M."/>
            <person name="dePamphilis C."/>
            <person name="Albert V.A."/>
            <person name="Aono N."/>
            <person name="Aoyama T."/>
            <person name="Ambrose B.A."/>
            <person name="Ashton N.W."/>
            <person name="Axtell M.J."/>
            <person name="Barker E."/>
            <person name="Barker M.S."/>
            <person name="Bennetzen J.L."/>
            <person name="Bonawitz N.D."/>
            <person name="Chapple C."/>
            <person name="Cheng C."/>
            <person name="Correa L.G."/>
            <person name="Dacre M."/>
            <person name="DeBarry J."/>
            <person name="Dreyer I."/>
            <person name="Elias M."/>
            <person name="Engstrom E.M."/>
            <person name="Estelle M."/>
            <person name="Feng L."/>
            <person name="Finet C."/>
            <person name="Floyd S.K."/>
            <person name="Frommer W.B."/>
            <person name="Fujita T."/>
            <person name="Gramzow L."/>
            <person name="Gutensohn M."/>
            <person name="Harholt J."/>
            <person name="Hattori M."/>
            <person name="Heyl A."/>
            <person name="Hirai T."/>
            <person name="Hiwatashi Y."/>
            <person name="Ishikawa M."/>
            <person name="Iwata M."/>
            <person name="Karol K.G."/>
            <person name="Koehler B."/>
            <person name="Kolukisaoglu U."/>
            <person name="Kubo M."/>
            <person name="Kurata T."/>
            <person name="Lalonde S."/>
            <person name="Li K."/>
            <person name="Li Y."/>
            <person name="Litt A."/>
            <person name="Lyons E."/>
            <person name="Manning G."/>
            <person name="Maruyama T."/>
            <person name="Michael T.P."/>
            <person name="Mikami K."/>
            <person name="Miyazaki S."/>
            <person name="Morinaga S."/>
            <person name="Murata T."/>
            <person name="Mueller-Roeber B."/>
            <person name="Nelson D.R."/>
            <person name="Obara M."/>
            <person name="Oguri Y."/>
            <person name="Olmstead R.G."/>
            <person name="Onodera N."/>
            <person name="Petersen B.L."/>
            <person name="Pils B."/>
            <person name="Prigge M."/>
            <person name="Rensing S.A."/>
            <person name="Riano-Pachon D.M."/>
            <person name="Roberts A.W."/>
            <person name="Sato Y."/>
            <person name="Scheller H.V."/>
            <person name="Schulz B."/>
            <person name="Schulz C."/>
            <person name="Shakirov E.V."/>
            <person name="Shibagaki N."/>
            <person name="Shinohara N."/>
            <person name="Shippen D.E."/>
            <person name="Soerensen I."/>
            <person name="Sotooka R."/>
            <person name="Sugimoto N."/>
            <person name="Sugita M."/>
            <person name="Sumikawa N."/>
            <person name="Tanurdzic M."/>
            <person name="Theissen G."/>
            <person name="Ulvskov P."/>
            <person name="Wakazuki S."/>
            <person name="Weng J.K."/>
            <person name="Willats W.W."/>
            <person name="Wipf D."/>
            <person name="Wolf P.G."/>
            <person name="Yang L."/>
            <person name="Zimmer A.D."/>
            <person name="Zhu Q."/>
            <person name="Mitros T."/>
            <person name="Hellsten U."/>
            <person name="Loque D."/>
            <person name="Otillar R."/>
            <person name="Salamov A."/>
            <person name="Schmutz J."/>
            <person name="Shapiro H."/>
            <person name="Lindquist E."/>
            <person name="Lucas S."/>
            <person name="Rokhsar D."/>
            <person name="Grigoriev I.V."/>
        </authorList>
    </citation>
    <scope>NUCLEOTIDE SEQUENCE [LARGE SCALE GENOMIC DNA]</scope>
</reference>
<feature type="transmembrane region" description="Helical" evidence="1">
    <location>
        <begin position="73"/>
        <end position="92"/>
    </location>
</feature>
<gene>
    <name evidence="2" type="ORF">SELMODRAFT_86234</name>
</gene>
<dbReference type="Proteomes" id="UP000001514">
    <property type="component" value="Unassembled WGS sequence"/>
</dbReference>
<dbReference type="eggNOG" id="ENOG502QRU9">
    <property type="taxonomic scope" value="Eukaryota"/>
</dbReference>
<sequence>MPGPGPHLMYTLAMGTGMMHLSRGAFTSHHCLVYTLNAFLGPDLGSFCEWLAQTSSFGRALGSKAMDYVHDPVYYVLILGAPLCSMYSKLSRILLQAGFLPTLPGVHLKPKECLYLIAAGSLSQFFLDNLFEENGHTKMLVWILSTGWWHGAAPLDFMSVLIVGLLCSVLLASFIYINR</sequence>
<accession>D8R5A2</accession>
<evidence type="ECO:0000313" key="3">
    <source>
        <dbReference type="Proteomes" id="UP000001514"/>
    </source>
</evidence>
<dbReference type="Gramene" id="EFJ32450">
    <property type="protein sequence ID" value="EFJ32450"/>
    <property type="gene ID" value="SELMODRAFT_86234"/>
</dbReference>
<dbReference type="PANTHER" id="PTHR38543">
    <property type="entry name" value="OS04G0465800 PROTEIN"/>
    <property type="match status" value="1"/>
</dbReference>
<dbReference type="OMA" id="KHGMSET"/>
<dbReference type="InParanoid" id="D8R5A2"/>
<keyword evidence="1" id="KW-0472">Membrane</keyword>
<dbReference type="HOGENOM" id="CLU_063561_1_0_1"/>
<dbReference type="EMBL" id="GL377572">
    <property type="protein sequence ID" value="EFJ32450.1"/>
    <property type="molecule type" value="Genomic_DNA"/>
</dbReference>
<dbReference type="PANTHER" id="PTHR38543:SF1">
    <property type="entry name" value="OS04G0465800 PROTEIN"/>
    <property type="match status" value="1"/>
</dbReference>
<dbReference type="STRING" id="88036.D8R5A2"/>